<dbReference type="PROSITE" id="PS51318">
    <property type="entry name" value="TAT"/>
    <property type="match status" value="1"/>
</dbReference>
<protein>
    <submittedName>
        <fullName evidence="3">Xylose isomerase</fullName>
    </submittedName>
</protein>
<dbReference type="OrthoDB" id="2555274at2"/>
<dbReference type="InterPro" id="IPR006311">
    <property type="entry name" value="TAT_signal"/>
</dbReference>
<dbReference type="Gene3D" id="3.20.20.150">
    <property type="entry name" value="Divalent-metal-dependent TIM barrel enzymes"/>
    <property type="match status" value="1"/>
</dbReference>
<dbReference type="InterPro" id="IPR013022">
    <property type="entry name" value="Xyl_isomerase-like_TIM-brl"/>
</dbReference>
<feature type="domain" description="Xylose isomerase-like TIM barrel" evidence="2">
    <location>
        <begin position="58"/>
        <end position="223"/>
    </location>
</feature>
<dbReference type="InterPro" id="IPR036237">
    <property type="entry name" value="Xyl_isomerase-like_sf"/>
</dbReference>
<dbReference type="SUPFAM" id="SSF51658">
    <property type="entry name" value="Xylose isomerase-like"/>
    <property type="match status" value="1"/>
</dbReference>
<feature type="signal peptide" evidence="1">
    <location>
        <begin position="1"/>
        <end position="31"/>
    </location>
</feature>
<dbReference type="Pfam" id="PF01261">
    <property type="entry name" value="AP_endonuc_2"/>
    <property type="match status" value="1"/>
</dbReference>
<keyword evidence="3" id="KW-0413">Isomerase</keyword>
<gene>
    <name evidence="3" type="ORF">COR50_16790</name>
</gene>
<dbReference type="AlphaFoldDB" id="A0A291QXL5"/>
<accession>A0A291QXL5</accession>
<proteinExistence type="predicted"/>
<feature type="chain" id="PRO_5013285059" evidence="1">
    <location>
        <begin position="32"/>
        <end position="309"/>
    </location>
</feature>
<dbReference type="KEGG" id="cbae:COR50_16790"/>
<keyword evidence="1" id="KW-0732">Signal</keyword>
<sequence>MTNPRRNFLKQSATLGAALCLPSLPSFDANAAPLRSGYELVVLATNWGFNGSIASFCKAAKDAGYDGIEIWWPREEAAQKELFAALKENNLAVGYLAAGYDSNFEKHQQQFTSMLQAAAGAREIKPLYINCHSGRDYFTFEQNCKLIDTSLQIGKQSGVPIYHETHRSRMLFAAHIAQQFIAAKPALRLTLDISHWCNVAESLLGDQTATVEKALSRTSHIHARVGHPEGPQVNDPRAPEWEHAVKAHFSWWDNVVAQHRAAGKRLTFLTEFGPADYLPTLPYTRQPLADQWDINVYMLQQLKKRYGNK</sequence>
<dbReference type="RefSeq" id="WP_098195058.1">
    <property type="nucleotide sequence ID" value="NZ_CP023777.1"/>
</dbReference>
<evidence type="ECO:0000256" key="1">
    <source>
        <dbReference type="SAM" id="SignalP"/>
    </source>
</evidence>
<evidence type="ECO:0000259" key="2">
    <source>
        <dbReference type="Pfam" id="PF01261"/>
    </source>
</evidence>
<name>A0A291QXL5_9BACT</name>
<dbReference type="GO" id="GO:0016853">
    <property type="term" value="F:isomerase activity"/>
    <property type="evidence" value="ECO:0007669"/>
    <property type="project" value="UniProtKB-KW"/>
</dbReference>
<dbReference type="Proteomes" id="UP000220133">
    <property type="component" value="Chromosome"/>
</dbReference>
<evidence type="ECO:0000313" key="4">
    <source>
        <dbReference type="Proteomes" id="UP000220133"/>
    </source>
</evidence>
<keyword evidence="4" id="KW-1185">Reference proteome</keyword>
<evidence type="ECO:0000313" key="3">
    <source>
        <dbReference type="EMBL" id="ATL48685.1"/>
    </source>
</evidence>
<dbReference type="EMBL" id="CP023777">
    <property type="protein sequence ID" value="ATL48685.1"/>
    <property type="molecule type" value="Genomic_DNA"/>
</dbReference>
<reference evidence="3 4" key="1">
    <citation type="submission" date="2017-10" db="EMBL/GenBank/DDBJ databases">
        <title>Paenichitinophaga pekingensis gen. nov., sp. nov., isolated from activated sludge.</title>
        <authorList>
            <person name="Jin D."/>
            <person name="Kong X."/>
            <person name="Deng Y."/>
            <person name="Bai Z."/>
        </authorList>
    </citation>
    <scope>NUCLEOTIDE SEQUENCE [LARGE SCALE GENOMIC DNA]</scope>
    <source>
        <strain evidence="3 4">13</strain>
    </source>
</reference>
<organism evidence="3 4">
    <name type="scientific">Chitinophaga caeni</name>
    <dbReference type="NCBI Taxonomy" id="2029983"/>
    <lineage>
        <taxon>Bacteria</taxon>
        <taxon>Pseudomonadati</taxon>
        <taxon>Bacteroidota</taxon>
        <taxon>Chitinophagia</taxon>
        <taxon>Chitinophagales</taxon>
        <taxon>Chitinophagaceae</taxon>
        <taxon>Chitinophaga</taxon>
    </lineage>
</organism>